<dbReference type="OrthoDB" id="9796817at2"/>
<keyword evidence="6" id="KW-1185">Reference proteome</keyword>
<dbReference type="HOGENOM" id="CLU_017028_8_4_3"/>
<feature type="domain" description="Solute-binding protein family 5" evidence="4">
    <location>
        <begin position="77"/>
        <end position="473"/>
    </location>
</feature>
<comment type="similarity">
    <text evidence="1">Belongs to the bacterial solute-binding protein 5 family.</text>
</comment>
<dbReference type="GO" id="GO:0042597">
    <property type="term" value="C:periplasmic space"/>
    <property type="evidence" value="ECO:0007669"/>
    <property type="project" value="UniProtKB-ARBA"/>
</dbReference>
<dbReference type="Proteomes" id="UP000000268">
    <property type="component" value="Chromosome"/>
</dbReference>
<evidence type="ECO:0000313" key="6">
    <source>
        <dbReference type="Proteomes" id="UP000000268"/>
    </source>
</evidence>
<dbReference type="STRING" id="329726.AM1_2084"/>
<dbReference type="PANTHER" id="PTHR30290">
    <property type="entry name" value="PERIPLASMIC BINDING COMPONENT OF ABC TRANSPORTER"/>
    <property type="match status" value="1"/>
</dbReference>
<evidence type="ECO:0000256" key="1">
    <source>
        <dbReference type="ARBA" id="ARBA00005695"/>
    </source>
</evidence>
<protein>
    <submittedName>
        <fullName evidence="5">Oligopeptide ABC transporter, periplasmic oligopeptide-binding protein, putative</fullName>
    </submittedName>
</protein>
<dbReference type="PANTHER" id="PTHR30290:SF9">
    <property type="entry name" value="OLIGOPEPTIDE-BINDING PROTEIN APPA"/>
    <property type="match status" value="1"/>
</dbReference>
<keyword evidence="2" id="KW-0813">Transport</keyword>
<organism evidence="5 6">
    <name type="scientific">Acaryochloris marina (strain MBIC 11017)</name>
    <dbReference type="NCBI Taxonomy" id="329726"/>
    <lineage>
        <taxon>Bacteria</taxon>
        <taxon>Bacillati</taxon>
        <taxon>Cyanobacteriota</taxon>
        <taxon>Cyanophyceae</taxon>
        <taxon>Acaryochloridales</taxon>
        <taxon>Acaryochloridaceae</taxon>
        <taxon>Acaryochloris</taxon>
    </lineage>
</organism>
<reference evidence="5 6" key="1">
    <citation type="journal article" date="2008" name="Proc. Natl. Acad. Sci. U.S.A.">
        <title>Niche adaptation and genome expansion in the chlorophyll d-producing cyanobacterium Acaryochloris marina.</title>
        <authorList>
            <person name="Swingley W.D."/>
            <person name="Chen M."/>
            <person name="Cheung P.C."/>
            <person name="Conrad A.L."/>
            <person name="Dejesa L.C."/>
            <person name="Hao J."/>
            <person name="Honchak B.M."/>
            <person name="Karbach L.E."/>
            <person name="Kurdoglu A."/>
            <person name="Lahiri S."/>
            <person name="Mastrian S.D."/>
            <person name="Miyashita H."/>
            <person name="Page L."/>
            <person name="Ramakrishna P."/>
            <person name="Satoh S."/>
            <person name="Sattley W.M."/>
            <person name="Shimada Y."/>
            <person name="Taylor H.L."/>
            <person name="Tomo T."/>
            <person name="Tsuchiya T."/>
            <person name="Wang Z.T."/>
            <person name="Raymond J."/>
            <person name="Mimuro M."/>
            <person name="Blankenship R.E."/>
            <person name="Touchman J.W."/>
        </authorList>
    </citation>
    <scope>NUCLEOTIDE SEQUENCE [LARGE SCALE GENOMIC DNA]</scope>
    <source>
        <strain evidence="6">MBIC 11017</strain>
    </source>
</reference>
<dbReference type="GO" id="GO:0043190">
    <property type="term" value="C:ATP-binding cassette (ABC) transporter complex"/>
    <property type="evidence" value="ECO:0007669"/>
    <property type="project" value="InterPro"/>
</dbReference>
<dbReference type="InterPro" id="IPR039424">
    <property type="entry name" value="SBP_5"/>
</dbReference>
<keyword evidence="3" id="KW-0732">Signal</keyword>
<dbReference type="KEGG" id="amr:AM1_2084"/>
<dbReference type="InterPro" id="IPR030678">
    <property type="entry name" value="Peptide/Ni-bd"/>
</dbReference>
<proteinExistence type="inferred from homology"/>
<dbReference type="AlphaFoldDB" id="B0BYT3"/>
<gene>
    <name evidence="5" type="ordered locus">AM1_2084</name>
</gene>
<dbReference type="FunFam" id="3.90.76.10:FF:000004">
    <property type="entry name" value="Peptide ABC transporter substrate-binding protein"/>
    <property type="match status" value="1"/>
</dbReference>
<dbReference type="EMBL" id="CP000828">
    <property type="protein sequence ID" value="ABW27099.1"/>
    <property type="molecule type" value="Genomic_DNA"/>
</dbReference>
<dbReference type="Pfam" id="PF00496">
    <property type="entry name" value="SBP_bac_5"/>
    <property type="match status" value="1"/>
</dbReference>
<dbReference type="eggNOG" id="COG0747">
    <property type="taxonomic scope" value="Bacteria"/>
</dbReference>
<evidence type="ECO:0000256" key="2">
    <source>
        <dbReference type="ARBA" id="ARBA00022448"/>
    </source>
</evidence>
<accession>B0BYT3</accession>
<dbReference type="Gene3D" id="3.40.190.10">
    <property type="entry name" value="Periplasmic binding protein-like II"/>
    <property type="match status" value="1"/>
</dbReference>
<dbReference type="RefSeq" id="WP_012162588.1">
    <property type="nucleotide sequence ID" value="NC_009925.1"/>
</dbReference>
<evidence type="ECO:0000259" key="4">
    <source>
        <dbReference type="Pfam" id="PF00496"/>
    </source>
</evidence>
<dbReference type="PIRSF" id="PIRSF002741">
    <property type="entry name" value="MppA"/>
    <property type="match status" value="1"/>
</dbReference>
<evidence type="ECO:0000256" key="3">
    <source>
        <dbReference type="ARBA" id="ARBA00022729"/>
    </source>
</evidence>
<name>B0BYT3_ACAM1</name>
<evidence type="ECO:0000313" key="5">
    <source>
        <dbReference type="EMBL" id="ABW27099.1"/>
    </source>
</evidence>
<dbReference type="InterPro" id="IPR000914">
    <property type="entry name" value="SBP_5_dom"/>
</dbReference>
<dbReference type="GO" id="GO:0015833">
    <property type="term" value="P:peptide transport"/>
    <property type="evidence" value="ECO:0007669"/>
    <property type="project" value="TreeGrafter"/>
</dbReference>
<dbReference type="Gene3D" id="3.10.105.10">
    <property type="entry name" value="Dipeptide-binding Protein, Domain 3"/>
    <property type="match status" value="1"/>
</dbReference>
<dbReference type="SUPFAM" id="SSF53850">
    <property type="entry name" value="Periplasmic binding protein-like II"/>
    <property type="match status" value="1"/>
</dbReference>
<dbReference type="Gene3D" id="3.90.76.10">
    <property type="entry name" value="Dipeptide-binding Protein, Domain 1"/>
    <property type="match status" value="1"/>
</dbReference>
<dbReference type="GO" id="GO:1904680">
    <property type="term" value="F:peptide transmembrane transporter activity"/>
    <property type="evidence" value="ECO:0007669"/>
    <property type="project" value="TreeGrafter"/>
</dbReference>
<dbReference type="CDD" id="cd08500">
    <property type="entry name" value="PBP2_NikA_DppA_OppA_like_4"/>
    <property type="match status" value="1"/>
</dbReference>
<sequence>MAFLRRWVAWSLVLVVAIALPGCSLSQFKTQTARVPQYVDTLLSAPKTFNSTQSKEANNVFGLIYEGLTTQNGLTGEIEPALAESWEFSADKLKIIFTLRPNLKWSDGTPLTADDVVFSYNDVYLNEAIPTDTRDVLRVGKNRALPKVRKLDDQRVEFSIPEPFAPFLRTAGAISILPAHALKKLVDTPDSKGNPQFISAWGVDTDPKEIIVNGPYQLERYETNQRVVFRRNPNYWRYQIPGRANGNIERIIWKIVESPDTALLQFRTGGLDSVGVRASTFSLLKREEKSGNFTIYEGGPDFGTTFVFFNLNRGRRNNKPLVNPIKSRWFNNVKFRQAVAYAIDRERILANTYQGLGLTQNSPISVQSPYYLPPEEGLKVYDYDLQKSKQLLQDAGFKTNKQGQLLDDQGNKVRFTLMAPAGSTLGAQIKQDLSKVGMKVDYTPIAFNTMVDKLDDSLDWDCALLGLTGSLEPNTGANVWSPEGGLHMFNQKPQPPSEPIQGFTVSDWEQEIADLYIEGAQELDEAKRKAIYAKTQQIAQEHLPFIYLINPLALAAVRNNFEGTQYTALGKVTWNIHDIRDVGE</sequence>